<dbReference type="InterPro" id="IPR006531">
    <property type="entry name" value="Gp5/Vgr_OB"/>
</dbReference>
<reference evidence="6 7" key="1">
    <citation type="submission" date="2018-07" db="EMBL/GenBank/DDBJ databases">
        <title>Corallincola holothuriorum sp. nov., a new facultative anaerobe isolated from sea cucumber Apostichopus japonicus.</title>
        <authorList>
            <person name="Xia H."/>
        </authorList>
    </citation>
    <scope>NUCLEOTIDE SEQUENCE [LARGE SCALE GENOMIC DNA]</scope>
    <source>
        <strain evidence="6 7">C4</strain>
    </source>
</reference>
<dbReference type="OrthoDB" id="9762420at2"/>
<evidence type="ECO:0000256" key="1">
    <source>
        <dbReference type="ARBA" id="ARBA00004613"/>
    </source>
</evidence>
<keyword evidence="7" id="KW-1185">Reference proteome</keyword>
<evidence type="ECO:0000256" key="2">
    <source>
        <dbReference type="ARBA" id="ARBA00005558"/>
    </source>
</evidence>
<evidence type="ECO:0000256" key="3">
    <source>
        <dbReference type="ARBA" id="ARBA00022525"/>
    </source>
</evidence>
<dbReference type="InterPro" id="IPR050708">
    <property type="entry name" value="T6SS_VgrG/RHS"/>
</dbReference>
<dbReference type="GO" id="GO:0005576">
    <property type="term" value="C:extracellular region"/>
    <property type="evidence" value="ECO:0007669"/>
    <property type="project" value="UniProtKB-SubCell"/>
</dbReference>
<evidence type="ECO:0000259" key="4">
    <source>
        <dbReference type="Pfam" id="PF04717"/>
    </source>
</evidence>
<dbReference type="Pfam" id="PF04717">
    <property type="entry name" value="Phage_base_V"/>
    <property type="match status" value="1"/>
</dbReference>
<protein>
    <submittedName>
        <fullName evidence="6">Type VI secretion system tip protein VgrG</fullName>
    </submittedName>
</protein>
<feature type="domain" description="Gp5/Type VI secretion system Vgr protein OB-fold" evidence="4">
    <location>
        <begin position="385"/>
        <end position="452"/>
    </location>
</feature>
<dbReference type="InterPro" id="IPR054030">
    <property type="entry name" value="Gp5_Vgr_C"/>
</dbReference>
<gene>
    <name evidence="6" type="primary">tssI</name>
    <name evidence="6" type="ORF">DU002_01820</name>
</gene>
<comment type="similarity">
    <text evidence="2">Belongs to the VgrG protein family.</text>
</comment>
<evidence type="ECO:0000313" key="6">
    <source>
        <dbReference type="EMBL" id="RCU52726.1"/>
    </source>
</evidence>
<dbReference type="Pfam" id="PF22178">
    <property type="entry name" value="Gp5_trimer_C"/>
    <property type="match status" value="1"/>
</dbReference>
<dbReference type="InterPro" id="IPR006533">
    <property type="entry name" value="T6SS_Vgr_RhsGE"/>
</dbReference>
<feature type="domain" description="Gp5/Type VI secretion system Vgr C-terminal trimerisation" evidence="5">
    <location>
        <begin position="469"/>
        <end position="569"/>
    </location>
</feature>
<comment type="caution">
    <text evidence="6">The sequence shown here is derived from an EMBL/GenBank/DDBJ whole genome shotgun (WGS) entry which is preliminary data.</text>
</comment>
<evidence type="ECO:0000259" key="5">
    <source>
        <dbReference type="Pfam" id="PF22178"/>
    </source>
</evidence>
<dbReference type="Gene3D" id="3.55.50.10">
    <property type="entry name" value="Baseplate protein-like domains"/>
    <property type="match status" value="1"/>
</dbReference>
<dbReference type="NCBIfam" id="TIGR01646">
    <property type="entry name" value="vgr_GE"/>
    <property type="match status" value="1"/>
</dbReference>
<dbReference type="EMBL" id="QPID01000001">
    <property type="protein sequence ID" value="RCU52726.1"/>
    <property type="molecule type" value="Genomic_DNA"/>
</dbReference>
<evidence type="ECO:0000313" key="7">
    <source>
        <dbReference type="Proteomes" id="UP000252558"/>
    </source>
</evidence>
<dbReference type="SUPFAM" id="SSF69279">
    <property type="entry name" value="Phage tail proteins"/>
    <property type="match status" value="2"/>
</dbReference>
<dbReference type="PANTHER" id="PTHR32305">
    <property type="match status" value="1"/>
</dbReference>
<dbReference type="Gene3D" id="4.10.220.110">
    <property type="match status" value="1"/>
</dbReference>
<dbReference type="Gene3D" id="2.40.50.230">
    <property type="entry name" value="Gp5 N-terminal domain"/>
    <property type="match status" value="1"/>
</dbReference>
<dbReference type="SUPFAM" id="SSF69349">
    <property type="entry name" value="Phage fibre proteins"/>
    <property type="match status" value="1"/>
</dbReference>
<dbReference type="SUPFAM" id="SSF69255">
    <property type="entry name" value="gp5 N-terminal domain-like"/>
    <property type="match status" value="1"/>
</dbReference>
<dbReference type="RefSeq" id="WP_114336634.1">
    <property type="nucleotide sequence ID" value="NZ_QPID01000001.1"/>
</dbReference>
<name>A0A368NRD9_9GAMM</name>
<dbReference type="AlphaFoldDB" id="A0A368NRD9"/>
<proteinExistence type="inferred from homology"/>
<dbReference type="Proteomes" id="UP000252558">
    <property type="component" value="Unassembled WGS sequence"/>
</dbReference>
<accession>A0A368NRD9</accession>
<dbReference type="PANTHER" id="PTHR32305:SF15">
    <property type="entry name" value="PROTEIN RHSA-RELATED"/>
    <property type="match status" value="1"/>
</dbReference>
<organism evidence="6 7">
    <name type="scientific">Corallincola holothuriorum</name>
    <dbReference type="NCBI Taxonomy" id="2282215"/>
    <lineage>
        <taxon>Bacteria</taxon>
        <taxon>Pseudomonadati</taxon>
        <taxon>Pseudomonadota</taxon>
        <taxon>Gammaproteobacteria</taxon>
        <taxon>Alteromonadales</taxon>
        <taxon>Psychromonadaceae</taxon>
        <taxon>Corallincola</taxon>
    </lineage>
</organism>
<dbReference type="InterPro" id="IPR037026">
    <property type="entry name" value="Vgr_OB-fold_dom_sf"/>
</dbReference>
<sequence>MEKASQDNNIISVETDLGKDKLHITSLEAVESISTLFSIQLNVYANEELVVCDRMIGTDATITILLGGNKKRYLHGQITNLRSLGSRVSADADGHKYQDYQLTVSPDLWSLNRRTNCKIFQKKNIEDIVRNILSVYGIKSKFELNKTHAVYDYKVQYHESDFSFISRLLEDEGIFYFFEHVKGAHTIVFSDDVASYRKSPEGQVAFTTGSLSEAHIHSWSGSINLPSTKAVIAGYDFAKPTKKPCATATESDELEVYEYVSESEWNNRSNLAAEVTLASLQKDRVEANASSNCRSFTAGHYFSFSAHEDPAEINKSYLITKSHLVIKIASQTGAEKQQDQLITNSISCIPVDVCFVPSQLTVKPTITGVQTAVVTGDSTDEITIDKYGRVKVLFHWDREGILDSASSCWVRVAQNWAGDRWGAFFFPRKGQEVLVEFLGGDPDQPIIIGAVYNGDLMPPYDLPSDKTVSGIKTRSSKSGGADNFNEIKFEDAKGKELLYAQAEKDLELLVKNDRTETIKRDRLTQINKDDTTAIKGERVTEVGKSDKLTIGKELVIDAGSKITIKTGGASITLSSSGSVDIKGSKISINGSAIALKAGSISLN</sequence>
<dbReference type="Gene3D" id="2.30.110.50">
    <property type="match status" value="1"/>
</dbReference>
<dbReference type="InterPro" id="IPR017847">
    <property type="entry name" value="T6SS_RhsGE_Vgr_subset"/>
</dbReference>
<keyword evidence="3" id="KW-0964">Secreted</keyword>
<dbReference type="Pfam" id="PF05954">
    <property type="entry name" value="Phage_GPD"/>
    <property type="match status" value="1"/>
</dbReference>
<comment type="subcellular location">
    <subcellularLocation>
        <location evidence="1">Secreted</location>
    </subcellularLocation>
</comment>
<dbReference type="NCBIfam" id="TIGR03361">
    <property type="entry name" value="VI_Rhs_Vgr"/>
    <property type="match status" value="1"/>
</dbReference>